<keyword evidence="18" id="KW-1185">Reference proteome</keyword>
<dbReference type="InterPro" id="IPR001736">
    <property type="entry name" value="PLipase_D/transphosphatidylase"/>
</dbReference>
<evidence type="ECO:0000256" key="7">
    <source>
        <dbReference type="ARBA" id="ARBA00022989"/>
    </source>
</evidence>
<dbReference type="OrthoDB" id="9762009at2"/>
<dbReference type="EMBL" id="PDCJ01000004">
    <property type="protein sequence ID" value="PEG29327.1"/>
    <property type="molecule type" value="Genomic_DNA"/>
</dbReference>
<dbReference type="Pfam" id="PF13396">
    <property type="entry name" value="PLDc_N"/>
    <property type="match status" value="1"/>
</dbReference>
<sequence length="515" mass="60263">MKKIRRLGRVVFGRTSVIALLFILQIIIFLGCLTWLNQYITYIYGAFILLSSSVVIYILNSKENPSFKLVWIIPILVIPVFGVFFYLFTRVQLGTKTIEKRLALLLESQREYLYQDKFTREALEKENVQVFNLAQYMHNCGGFPIYTNTSVKYFPCGEDKFEEMKIQLESAKEFIFMEYFIIENGVMWDTILEILERKARQGVEVRVMYDGMCSLALLPYNYPKKIREKGIQCKMYAPIVPFLSTYQNNRDHRKILVIDGHTAFTGGINLADEYINEYERFGHWKDTAIMLKGEAVKSFTLMFLSMWDIDVRKKEDLEKYIKKNFNFQDKVKTEGYIMPYGDSPFDSENVGEQVYMDILNTANRYVHIMTPYLILDNEMITALTYSAKRGIETIIIMPHIPDKKAAYLLARTYYEELIEAGVKIYEYTPGFVHAKVFVSDDEKAVVGTINMDFRSFYLHFECASYIYKNSVIRKIEEDFQNTLKKCQLITIEDCKKLGLMKKLIGRTLKLFAPLM</sequence>
<feature type="transmembrane region" description="Helical" evidence="13">
    <location>
        <begin position="12"/>
        <end position="36"/>
    </location>
</feature>
<dbReference type="Proteomes" id="UP000431451">
    <property type="component" value="Unassembled WGS sequence"/>
</dbReference>
<feature type="domain" description="PLD phosphodiesterase" evidence="14">
    <location>
        <begin position="247"/>
        <end position="274"/>
    </location>
</feature>
<dbReference type="STRING" id="137838.GCA_001458595_00851"/>
<evidence type="ECO:0000313" key="18">
    <source>
        <dbReference type="Proteomes" id="UP000220840"/>
    </source>
</evidence>
<accession>A0A2A7MCR1</accession>
<dbReference type="CDD" id="cd09160">
    <property type="entry name" value="PLDc_SMU_988_like_2"/>
    <property type="match status" value="1"/>
</dbReference>
<gene>
    <name evidence="16" type="primary">cls</name>
    <name evidence="15" type="ORF">CNEO2_340032</name>
    <name evidence="17" type="ORF">CNEONATNEC25_00606</name>
    <name evidence="16" type="ORF">CQ394_18335</name>
</gene>
<protein>
    <recommendedName>
        <fullName evidence="12">Cardiolipin synthase</fullName>
        <ecNumber evidence="12">2.7.8.-</ecNumber>
    </recommendedName>
</protein>
<evidence type="ECO:0000313" key="16">
    <source>
        <dbReference type="EMBL" id="PEG29327.1"/>
    </source>
</evidence>
<keyword evidence="6" id="KW-0677">Repeat</keyword>
<name>A0A2A7MCR1_9CLOT</name>
<keyword evidence="4 15" id="KW-0808">Transferase</keyword>
<keyword evidence="5 13" id="KW-0812">Transmembrane</keyword>
<keyword evidence="10" id="KW-0594">Phospholipid biosynthesis</keyword>
<evidence type="ECO:0000256" key="1">
    <source>
        <dbReference type="ARBA" id="ARBA00004651"/>
    </source>
</evidence>
<dbReference type="AlphaFoldDB" id="A0A2A7MCR1"/>
<dbReference type="Proteomes" id="UP000220840">
    <property type="component" value="Unassembled WGS sequence"/>
</dbReference>
<dbReference type="PROSITE" id="PS50035">
    <property type="entry name" value="PLD"/>
    <property type="match status" value="2"/>
</dbReference>
<dbReference type="EMBL" id="CAMTCP010000231">
    <property type="protein sequence ID" value="CAI3605328.1"/>
    <property type="molecule type" value="Genomic_DNA"/>
</dbReference>
<dbReference type="SMART" id="SM00155">
    <property type="entry name" value="PLDc"/>
    <property type="match status" value="2"/>
</dbReference>
<dbReference type="Proteomes" id="UP001189143">
    <property type="component" value="Unassembled WGS sequence"/>
</dbReference>
<evidence type="ECO:0000256" key="5">
    <source>
        <dbReference type="ARBA" id="ARBA00022692"/>
    </source>
</evidence>
<evidence type="ECO:0000256" key="13">
    <source>
        <dbReference type="SAM" id="Phobius"/>
    </source>
</evidence>
<proteinExistence type="predicted"/>
<dbReference type="PANTHER" id="PTHR21248">
    <property type="entry name" value="CARDIOLIPIN SYNTHASE"/>
    <property type="match status" value="1"/>
</dbReference>
<dbReference type="GO" id="GO:0008808">
    <property type="term" value="F:cardiolipin synthase activity"/>
    <property type="evidence" value="ECO:0007669"/>
    <property type="project" value="UniProtKB-UniRule"/>
</dbReference>
<dbReference type="PANTHER" id="PTHR21248:SF22">
    <property type="entry name" value="PHOSPHOLIPASE D"/>
    <property type="match status" value="1"/>
</dbReference>
<evidence type="ECO:0000256" key="3">
    <source>
        <dbReference type="ARBA" id="ARBA00022516"/>
    </source>
</evidence>
<comment type="subcellular location">
    <subcellularLocation>
        <location evidence="1">Cell membrane</location>
        <topology evidence="1">Multi-pass membrane protein</topology>
    </subcellularLocation>
</comment>
<keyword evidence="3" id="KW-0444">Lipid biosynthesis</keyword>
<dbReference type="Pfam" id="PF13091">
    <property type="entry name" value="PLDc_2"/>
    <property type="match status" value="2"/>
</dbReference>
<evidence type="ECO:0000256" key="9">
    <source>
        <dbReference type="ARBA" id="ARBA00023136"/>
    </source>
</evidence>
<dbReference type="Gene3D" id="3.30.870.10">
    <property type="entry name" value="Endonuclease Chain A"/>
    <property type="match status" value="2"/>
</dbReference>
<keyword evidence="8" id="KW-0443">Lipid metabolism</keyword>
<evidence type="ECO:0000256" key="2">
    <source>
        <dbReference type="ARBA" id="ARBA00022475"/>
    </source>
</evidence>
<evidence type="ECO:0000313" key="17">
    <source>
        <dbReference type="EMBL" id="VCT83013.1"/>
    </source>
</evidence>
<feature type="transmembrane region" description="Helical" evidence="13">
    <location>
        <begin position="42"/>
        <end position="60"/>
    </location>
</feature>
<dbReference type="RefSeq" id="WP_058293784.1">
    <property type="nucleotide sequence ID" value="NZ_CAKJVF010000068.1"/>
</dbReference>
<keyword evidence="9 13" id="KW-0472">Membrane</keyword>
<dbReference type="EC" id="2.7.8.-" evidence="12"/>
<evidence type="ECO:0000313" key="19">
    <source>
        <dbReference type="Proteomes" id="UP000431451"/>
    </source>
</evidence>
<keyword evidence="2" id="KW-1003">Cell membrane</keyword>
<dbReference type="NCBIfam" id="TIGR04265">
    <property type="entry name" value="bac_cardiolipin"/>
    <property type="match status" value="1"/>
</dbReference>
<keyword evidence="7 13" id="KW-1133">Transmembrane helix</keyword>
<dbReference type="CDD" id="cd09154">
    <property type="entry name" value="PLDc_SMU_988_like_1"/>
    <property type="match status" value="1"/>
</dbReference>
<dbReference type="SUPFAM" id="SSF56024">
    <property type="entry name" value="Phospholipase D/nuclease"/>
    <property type="match status" value="2"/>
</dbReference>
<evidence type="ECO:0000256" key="12">
    <source>
        <dbReference type="NCBIfam" id="TIGR04265"/>
    </source>
</evidence>
<reference evidence="15" key="3">
    <citation type="submission" date="2022-10" db="EMBL/GenBank/DDBJ databases">
        <authorList>
            <person name="Aires J."/>
            <person name="Mesa V."/>
        </authorList>
    </citation>
    <scope>NUCLEOTIDE SEQUENCE</scope>
    <source>
        <strain evidence="15">Clostridium neonatale JD116</strain>
    </source>
</reference>
<dbReference type="InterPro" id="IPR022924">
    <property type="entry name" value="Cardiolipin_synthase"/>
</dbReference>
<dbReference type="InterPro" id="IPR025202">
    <property type="entry name" value="PLD-like_dom"/>
</dbReference>
<feature type="transmembrane region" description="Helical" evidence="13">
    <location>
        <begin position="69"/>
        <end position="88"/>
    </location>
</feature>
<reference evidence="17 19" key="2">
    <citation type="submission" date="2018-06" db="EMBL/GenBank/DDBJ databases">
        <authorList>
            <consortium name="IHU Genomes"/>
        </authorList>
    </citation>
    <scope>NUCLEOTIDE SEQUENCE [LARGE SCALE GENOMIC DNA]</scope>
    <source>
        <strain evidence="17 19">NEC25</strain>
    </source>
</reference>
<dbReference type="GO" id="GO:0032049">
    <property type="term" value="P:cardiolipin biosynthetic process"/>
    <property type="evidence" value="ECO:0007669"/>
    <property type="project" value="UniProtKB-UniRule"/>
</dbReference>
<dbReference type="PROSITE" id="PS51257">
    <property type="entry name" value="PROKAR_LIPOPROTEIN"/>
    <property type="match status" value="1"/>
</dbReference>
<keyword evidence="11" id="KW-1208">Phospholipid metabolism</keyword>
<dbReference type="GO" id="GO:0005886">
    <property type="term" value="C:plasma membrane"/>
    <property type="evidence" value="ECO:0007669"/>
    <property type="project" value="UniProtKB-SubCell"/>
</dbReference>
<evidence type="ECO:0000256" key="8">
    <source>
        <dbReference type="ARBA" id="ARBA00023098"/>
    </source>
</evidence>
<feature type="domain" description="PLD phosphodiesterase" evidence="14">
    <location>
        <begin position="428"/>
        <end position="455"/>
    </location>
</feature>
<reference evidence="16 18" key="1">
    <citation type="submission" date="2017-10" db="EMBL/GenBank/DDBJ databases">
        <title>Effective Description of Clostridium neonatale sp. nov. linked to necrotizing enterocolitis in neonates and a clarification of species assignable to the genus Clostridium (Prazmowski 1880) emend. Lawson and Rainey 2016.</title>
        <authorList>
            <person name="Bernard K."/>
            <person name="Burdz T."/>
            <person name="Wiebe D."/>
            <person name="Balcewich B."/>
            <person name="Alfa M."/>
            <person name="Bernier A.-M."/>
        </authorList>
    </citation>
    <scope>NUCLEOTIDE SEQUENCE [LARGE SCALE GENOMIC DNA]</scope>
    <source>
        <strain evidence="16 18">LCDC99A005</strain>
    </source>
</reference>
<organism evidence="16 18">
    <name type="scientific">Clostridium neonatale</name>
    <dbReference type="NCBI Taxonomy" id="137838"/>
    <lineage>
        <taxon>Bacteria</taxon>
        <taxon>Bacillati</taxon>
        <taxon>Bacillota</taxon>
        <taxon>Clostridia</taxon>
        <taxon>Eubacteriales</taxon>
        <taxon>Clostridiaceae</taxon>
        <taxon>Clostridium</taxon>
    </lineage>
</organism>
<dbReference type="EMBL" id="UWJD01000001">
    <property type="protein sequence ID" value="VCT83013.1"/>
    <property type="molecule type" value="Genomic_DNA"/>
</dbReference>
<dbReference type="InterPro" id="IPR027379">
    <property type="entry name" value="CLS_N"/>
</dbReference>
<evidence type="ECO:0000256" key="11">
    <source>
        <dbReference type="ARBA" id="ARBA00023264"/>
    </source>
</evidence>
<evidence type="ECO:0000256" key="10">
    <source>
        <dbReference type="ARBA" id="ARBA00023209"/>
    </source>
</evidence>
<evidence type="ECO:0000256" key="4">
    <source>
        <dbReference type="ARBA" id="ARBA00022679"/>
    </source>
</evidence>
<evidence type="ECO:0000313" key="15">
    <source>
        <dbReference type="EMBL" id="CAI3605328.1"/>
    </source>
</evidence>
<evidence type="ECO:0000259" key="14">
    <source>
        <dbReference type="PROSITE" id="PS50035"/>
    </source>
</evidence>
<evidence type="ECO:0000256" key="6">
    <source>
        <dbReference type="ARBA" id="ARBA00022737"/>
    </source>
</evidence>